<sequence>MSNAFNARIYPLTLLHTILLFLAITFATVFCTVFFMLKHASQDILNTMSE</sequence>
<evidence type="ECO:0000313" key="3">
    <source>
        <dbReference type="Proteomes" id="UP000351155"/>
    </source>
</evidence>
<dbReference type="AlphaFoldDB" id="A0A484YR58"/>
<organism evidence="2 3">
    <name type="scientific">Enterobacter cancerogenus</name>
    <dbReference type="NCBI Taxonomy" id="69218"/>
    <lineage>
        <taxon>Bacteria</taxon>
        <taxon>Pseudomonadati</taxon>
        <taxon>Pseudomonadota</taxon>
        <taxon>Gammaproteobacteria</taxon>
        <taxon>Enterobacterales</taxon>
        <taxon>Enterobacteriaceae</taxon>
        <taxon>Enterobacter</taxon>
        <taxon>Enterobacter cloacae complex</taxon>
    </lineage>
</organism>
<feature type="transmembrane region" description="Helical" evidence="1">
    <location>
        <begin position="12"/>
        <end position="37"/>
    </location>
</feature>
<accession>A0A484YR58</accession>
<keyword evidence="1" id="KW-0812">Transmembrane</keyword>
<evidence type="ECO:0000313" key="2">
    <source>
        <dbReference type="EMBL" id="VFS38654.1"/>
    </source>
</evidence>
<name>A0A484YR58_9ENTR</name>
<gene>
    <name evidence="2" type="ORF">NCTC12126_03768</name>
</gene>
<protein>
    <submittedName>
        <fullName evidence="2">Uncharacterized protein</fullName>
    </submittedName>
</protein>
<keyword evidence="1" id="KW-1133">Transmembrane helix</keyword>
<dbReference type="EMBL" id="CAADIW010000038">
    <property type="protein sequence ID" value="VFS38654.1"/>
    <property type="molecule type" value="Genomic_DNA"/>
</dbReference>
<reference evidence="2 3" key="1">
    <citation type="submission" date="2019-03" db="EMBL/GenBank/DDBJ databases">
        <authorList>
            <consortium name="Pathogen Informatics"/>
        </authorList>
    </citation>
    <scope>NUCLEOTIDE SEQUENCE [LARGE SCALE GENOMIC DNA]</scope>
    <source>
        <strain evidence="2 3">NCTC12126</strain>
    </source>
</reference>
<dbReference type="Proteomes" id="UP000351155">
    <property type="component" value="Unassembled WGS sequence"/>
</dbReference>
<proteinExistence type="predicted"/>
<keyword evidence="1" id="KW-0472">Membrane</keyword>
<evidence type="ECO:0000256" key="1">
    <source>
        <dbReference type="SAM" id="Phobius"/>
    </source>
</evidence>